<dbReference type="PANTHER" id="PTHR33908:SF11">
    <property type="entry name" value="MEMBRANE PROTEIN"/>
    <property type="match status" value="1"/>
</dbReference>
<evidence type="ECO:0000256" key="6">
    <source>
        <dbReference type="ARBA" id="ARBA00022989"/>
    </source>
</evidence>
<dbReference type="EMBL" id="AP018827">
    <property type="protein sequence ID" value="BBF79591.1"/>
    <property type="molecule type" value="Genomic_DNA"/>
</dbReference>
<dbReference type="InterPro" id="IPR038731">
    <property type="entry name" value="RgtA/B/C-like"/>
</dbReference>
<keyword evidence="2" id="KW-1003">Cell membrane</keyword>
<dbReference type="Pfam" id="PF13231">
    <property type="entry name" value="PMT_2"/>
    <property type="match status" value="1"/>
</dbReference>
<dbReference type="GO" id="GO:0016763">
    <property type="term" value="F:pentosyltransferase activity"/>
    <property type="evidence" value="ECO:0007669"/>
    <property type="project" value="TreeGrafter"/>
</dbReference>
<keyword evidence="4" id="KW-0808">Transferase</keyword>
<reference evidence="12" key="2">
    <citation type="journal article" date="2017" name="Plant Physiol. Biochem.">
        <title>Differential oxidative and antioxidative response of duckweed Lemna minor toward plant growth promoting/inhibiting bacteria.</title>
        <authorList>
            <person name="Ishizawa H."/>
            <person name="Kuroda M."/>
            <person name="Morikawa M."/>
            <person name="Ike M."/>
        </authorList>
    </citation>
    <scope>NUCLEOTIDE SEQUENCE [LARGE SCALE GENOMIC DNA]</scope>
    <source>
        <strain evidence="12">M6</strain>
    </source>
</reference>
<dbReference type="GO" id="GO:0009103">
    <property type="term" value="P:lipopolysaccharide biosynthetic process"/>
    <property type="evidence" value="ECO:0007669"/>
    <property type="project" value="UniProtKB-ARBA"/>
</dbReference>
<protein>
    <recommendedName>
        <fullName evidence="10">Glycosyltransferase RgtA/B/C/D-like domain-containing protein</fullName>
    </recommendedName>
</protein>
<evidence type="ECO:0000259" key="10">
    <source>
        <dbReference type="Pfam" id="PF13231"/>
    </source>
</evidence>
<comment type="subcellular location">
    <subcellularLocation>
        <location evidence="1">Cell membrane</location>
        <topology evidence="1">Multi-pass membrane protein</topology>
    </subcellularLocation>
</comment>
<feature type="region of interest" description="Disordered" evidence="8">
    <location>
        <begin position="520"/>
        <end position="541"/>
    </location>
</feature>
<name>A0A3G9G1E9_9CAUL</name>
<evidence type="ECO:0000256" key="4">
    <source>
        <dbReference type="ARBA" id="ARBA00022679"/>
    </source>
</evidence>
<evidence type="ECO:0000256" key="5">
    <source>
        <dbReference type="ARBA" id="ARBA00022692"/>
    </source>
</evidence>
<accession>A0A3G9G1E9</accession>
<sequence length="541" mass="59134">MSQHTAPAPLSAPARYVLWGLGLLFLLRVALLFSTYTNLYPDEAQYWLWSRQLDFGYYSKPPMIAWLIHLSTLGSDAEPFVRLFAPFLHLGAALCLWGAGQRLFNEATGLCAAIIYSLMPGVVLSSAVISTDAPLMFFLSATLYFYSVFLTTNAEKARLKAALGMGLAFGAAFLSKYACLYFLIGAAAHAVLVPSVRRSWNLRSLALFAGAFVVLMSPNLYWNATHGFQTVSHTADNANWHWGKLFNPTSLLKFWRDQLGVFGPVPVVLMLLGIAGLVRPRAGLLHREADAAQRSALIGLACLTLPPLIFVSVQALLSRANANWAASAYVPASLLVAAFVVTGFSVAIRSHRLWRPALGVGLAIQVAIMAIFMLGAVSETLTHTLGLGNTVKRARGWDTLTHAVIAKAQTEVRPTAIAVDNRNVYNALAYYGRDWFTANPDVPLKAWVREAHPKSQAETETPLTADTGQNVLIVSYVDGFIPDIRRDFAATGPGESLKIALDHKRTRDFTLFRAYGFQRAPRDPRTGHPLGSSLEAPDDDQ</sequence>
<evidence type="ECO:0000256" key="9">
    <source>
        <dbReference type="SAM" id="Phobius"/>
    </source>
</evidence>
<keyword evidence="7 9" id="KW-0472">Membrane</keyword>
<feature type="transmembrane region" description="Helical" evidence="9">
    <location>
        <begin position="135"/>
        <end position="154"/>
    </location>
</feature>
<keyword evidence="5 9" id="KW-0812">Transmembrane</keyword>
<feature type="transmembrane region" description="Helical" evidence="9">
    <location>
        <begin position="16"/>
        <end position="36"/>
    </location>
</feature>
<proteinExistence type="predicted"/>
<gene>
    <name evidence="11" type="ORF">EM6_0160</name>
</gene>
<keyword evidence="6 9" id="KW-1133">Transmembrane helix</keyword>
<feature type="transmembrane region" description="Helical" evidence="9">
    <location>
        <begin position="161"/>
        <end position="184"/>
    </location>
</feature>
<feature type="transmembrane region" description="Helical" evidence="9">
    <location>
        <begin position="329"/>
        <end position="348"/>
    </location>
</feature>
<dbReference type="InterPro" id="IPR050297">
    <property type="entry name" value="LipidA_mod_glycosyltrf_83"/>
</dbReference>
<dbReference type="RefSeq" id="WP_126419583.1">
    <property type="nucleotide sequence ID" value="NZ_AP018827.1"/>
</dbReference>
<organism evidence="11 12">
    <name type="scientific">Asticcacaulis excentricus</name>
    <dbReference type="NCBI Taxonomy" id="78587"/>
    <lineage>
        <taxon>Bacteria</taxon>
        <taxon>Pseudomonadati</taxon>
        <taxon>Pseudomonadota</taxon>
        <taxon>Alphaproteobacteria</taxon>
        <taxon>Caulobacterales</taxon>
        <taxon>Caulobacteraceae</taxon>
        <taxon>Asticcacaulis</taxon>
    </lineage>
</organism>
<reference evidence="12" key="1">
    <citation type="journal article" date="2017" name="Biotechnol. Biofuels">
        <title>Evaluation of environmental bacterial communities as a factor affecting the growth of duckweed Lemna minor.</title>
        <authorList>
            <person name="Ishizawa H."/>
            <person name="Kuroda M."/>
            <person name="Morikawa M."/>
            <person name="Ike M."/>
        </authorList>
    </citation>
    <scope>NUCLEOTIDE SEQUENCE [LARGE SCALE GENOMIC DNA]</scope>
    <source>
        <strain evidence="12">M6</strain>
    </source>
</reference>
<evidence type="ECO:0000256" key="8">
    <source>
        <dbReference type="SAM" id="MobiDB-lite"/>
    </source>
</evidence>
<evidence type="ECO:0000256" key="1">
    <source>
        <dbReference type="ARBA" id="ARBA00004651"/>
    </source>
</evidence>
<feature type="transmembrane region" description="Helical" evidence="9">
    <location>
        <begin position="259"/>
        <end position="278"/>
    </location>
</feature>
<keyword evidence="3" id="KW-0328">Glycosyltransferase</keyword>
<feature type="transmembrane region" description="Helical" evidence="9">
    <location>
        <begin position="298"/>
        <end position="317"/>
    </location>
</feature>
<feature type="transmembrane region" description="Helical" evidence="9">
    <location>
        <begin position="107"/>
        <end position="129"/>
    </location>
</feature>
<evidence type="ECO:0000256" key="7">
    <source>
        <dbReference type="ARBA" id="ARBA00023136"/>
    </source>
</evidence>
<evidence type="ECO:0000313" key="11">
    <source>
        <dbReference type="EMBL" id="BBF79591.1"/>
    </source>
</evidence>
<dbReference type="Proteomes" id="UP000278756">
    <property type="component" value="Chromosome 1"/>
</dbReference>
<feature type="transmembrane region" description="Helical" evidence="9">
    <location>
        <begin position="204"/>
        <end position="222"/>
    </location>
</feature>
<dbReference type="AlphaFoldDB" id="A0A3G9G1E9"/>
<dbReference type="PANTHER" id="PTHR33908">
    <property type="entry name" value="MANNOSYLTRANSFERASE YKCB-RELATED"/>
    <property type="match status" value="1"/>
</dbReference>
<evidence type="ECO:0000313" key="12">
    <source>
        <dbReference type="Proteomes" id="UP000278756"/>
    </source>
</evidence>
<feature type="transmembrane region" description="Helical" evidence="9">
    <location>
        <begin position="80"/>
        <end position="100"/>
    </location>
</feature>
<feature type="transmembrane region" description="Helical" evidence="9">
    <location>
        <begin position="354"/>
        <end position="377"/>
    </location>
</feature>
<feature type="domain" description="Glycosyltransferase RgtA/B/C/D-like" evidence="10">
    <location>
        <begin position="59"/>
        <end position="222"/>
    </location>
</feature>
<evidence type="ECO:0000256" key="2">
    <source>
        <dbReference type="ARBA" id="ARBA00022475"/>
    </source>
</evidence>
<evidence type="ECO:0000256" key="3">
    <source>
        <dbReference type="ARBA" id="ARBA00022676"/>
    </source>
</evidence>
<dbReference type="OrthoDB" id="9811222at2"/>
<dbReference type="GO" id="GO:0005886">
    <property type="term" value="C:plasma membrane"/>
    <property type="evidence" value="ECO:0007669"/>
    <property type="project" value="UniProtKB-SubCell"/>
</dbReference>